<reference evidence="19 20" key="1">
    <citation type="submission" date="2020-04" db="EMBL/GenBank/DDBJ databases">
        <title>Paraburkholderia sp. G-4-1-8 isolated from soil.</title>
        <authorList>
            <person name="Dahal R.H."/>
        </authorList>
    </citation>
    <scope>NUCLEOTIDE SEQUENCE [LARGE SCALE GENOMIC DNA]</scope>
    <source>
        <strain evidence="19 20">G-4-1-8</strain>
    </source>
</reference>
<dbReference type="InterPro" id="IPR058240">
    <property type="entry name" value="rSAM_sf"/>
</dbReference>
<evidence type="ECO:0000256" key="2">
    <source>
        <dbReference type="ARBA" id="ARBA00003692"/>
    </source>
</evidence>
<dbReference type="InterPro" id="IPR007197">
    <property type="entry name" value="rSAM"/>
</dbReference>
<evidence type="ECO:0000256" key="10">
    <source>
        <dbReference type="ARBA" id="ARBA00022679"/>
    </source>
</evidence>
<evidence type="ECO:0000256" key="3">
    <source>
        <dbReference type="ARBA" id="ARBA00004712"/>
    </source>
</evidence>
<dbReference type="GO" id="GO:0051539">
    <property type="term" value="F:4 iron, 4 sulfur cluster binding"/>
    <property type="evidence" value="ECO:0007669"/>
    <property type="project" value="UniProtKB-KW"/>
</dbReference>
<protein>
    <recommendedName>
        <fullName evidence="8">FO synthase</fullName>
        <ecNumber evidence="7">2.5.1.147</ecNumber>
        <ecNumber evidence="6">4.3.1.32</ecNumber>
    </recommendedName>
</protein>
<comment type="similarity">
    <text evidence="5">In the N-terminal section; belongs to the radical SAM superfamily. CofG family.</text>
</comment>
<evidence type="ECO:0000256" key="14">
    <source>
        <dbReference type="ARBA" id="ARBA00023014"/>
    </source>
</evidence>
<comment type="catalytic activity">
    <reaction evidence="16">
        <text>5-amino-6-(D-ribitylamino)uracil + L-tyrosine + S-adenosyl-L-methionine = 5-amino-5-(4-hydroxybenzyl)-6-(D-ribitylimino)-5,6-dihydrouracil + 2-iminoacetate + 5'-deoxyadenosine + L-methionine + H(+)</text>
        <dbReference type="Rhea" id="RHEA:55200"/>
        <dbReference type="ChEBI" id="CHEBI:15378"/>
        <dbReference type="ChEBI" id="CHEBI:15934"/>
        <dbReference type="ChEBI" id="CHEBI:17319"/>
        <dbReference type="ChEBI" id="CHEBI:57844"/>
        <dbReference type="ChEBI" id="CHEBI:58315"/>
        <dbReference type="ChEBI" id="CHEBI:59789"/>
        <dbReference type="ChEBI" id="CHEBI:77846"/>
        <dbReference type="ChEBI" id="CHEBI:85936"/>
        <dbReference type="EC" id="2.5.1.147"/>
    </reaction>
</comment>
<dbReference type="InterPro" id="IPR019939">
    <property type="entry name" value="CofG_family"/>
</dbReference>
<keyword evidence="13" id="KW-0408">Iron</keyword>
<comment type="function">
    <text evidence="2">Catalyzes the radical-mediated synthesis of 7,8-didemethyl-8-hydroxy-5-deazariboflavin (FO) from 5-amino-6-(D-ribitylamino)uracil and L-tyrosine.</text>
</comment>
<evidence type="ECO:0000313" key="19">
    <source>
        <dbReference type="EMBL" id="NML32882.1"/>
    </source>
</evidence>
<comment type="caution">
    <text evidence="19">The sequence shown here is derived from an EMBL/GenBank/DDBJ whole genome shotgun (WGS) entry which is preliminary data.</text>
</comment>
<evidence type="ECO:0000256" key="11">
    <source>
        <dbReference type="ARBA" id="ARBA00022691"/>
    </source>
</evidence>
<comment type="pathway">
    <text evidence="3">Cofactor biosynthesis; coenzyme F0 biosynthesis.</text>
</comment>
<keyword evidence="14" id="KW-0411">Iron-sulfur</keyword>
<evidence type="ECO:0000256" key="9">
    <source>
        <dbReference type="ARBA" id="ARBA00022485"/>
    </source>
</evidence>
<evidence type="ECO:0000256" key="1">
    <source>
        <dbReference type="ARBA" id="ARBA00001966"/>
    </source>
</evidence>
<evidence type="ECO:0000313" key="20">
    <source>
        <dbReference type="Proteomes" id="UP000583127"/>
    </source>
</evidence>
<evidence type="ECO:0000256" key="7">
    <source>
        <dbReference type="ARBA" id="ARBA00012289"/>
    </source>
</evidence>
<dbReference type="InterPro" id="IPR020050">
    <property type="entry name" value="FO_synthase_su2"/>
</dbReference>
<dbReference type="SUPFAM" id="SSF102114">
    <property type="entry name" value="Radical SAM enzymes"/>
    <property type="match status" value="2"/>
</dbReference>
<dbReference type="SFLD" id="SFLDF00294">
    <property type="entry name" value="7_8-didemethyl-8-hydroxy-5-dea"/>
    <property type="match status" value="1"/>
</dbReference>
<keyword evidence="12" id="KW-0479">Metal-binding</keyword>
<dbReference type="PANTHER" id="PTHR43076:SF1">
    <property type="entry name" value="LIPOYL SYNTHASE 2"/>
    <property type="match status" value="1"/>
</dbReference>
<dbReference type="NCBIfam" id="NF004884">
    <property type="entry name" value="PRK06245.1"/>
    <property type="match status" value="1"/>
</dbReference>
<dbReference type="SFLD" id="SFLDG01388">
    <property type="entry name" value="7_8-didemethyl-8-hydroxy-5-dea"/>
    <property type="match status" value="2"/>
</dbReference>
<dbReference type="Gene3D" id="3.20.20.70">
    <property type="entry name" value="Aldolase class I"/>
    <property type="match status" value="2"/>
</dbReference>
<organism evidence="19 20">
    <name type="scientific">Paraburkholderia antibiotica</name>
    <dbReference type="NCBI Taxonomy" id="2728839"/>
    <lineage>
        <taxon>Bacteria</taxon>
        <taxon>Pseudomonadati</taxon>
        <taxon>Pseudomonadota</taxon>
        <taxon>Betaproteobacteria</taxon>
        <taxon>Burkholderiales</taxon>
        <taxon>Burkholderiaceae</taxon>
        <taxon>Paraburkholderia</taxon>
    </lineage>
</organism>
<evidence type="ECO:0000256" key="8">
    <source>
        <dbReference type="ARBA" id="ARBA00022220"/>
    </source>
</evidence>
<dbReference type="GO" id="GO:0046872">
    <property type="term" value="F:metal ion binding"/>
    <property type="evidence" value="ECO:0007669"/>
    <property type="project" value="UniProtKB-KW"/>
</dbReference>
<dbReference type="InterPro" id="IPR045567">
    <property type="entry name" value="CofH/MnqC-like_C"/>
</dbReference>
<evidence type="ECO:0000256" key="4">
    <source>
        <dbReference type="ARBA" id="ARBA00010051"/>
    </source>
</evidence>
<proteinExistence type="inferred from homology"/>
<feature type="domain" description="Radical SAM core" evidence="18">
    <location>
        <begin position="38"/>
        <end position="285"/>
    </location>
</feature>
<dbReference type="NCBIfam" id="TIGR03550">
    <property type="entry name" value="F420_cofG"/>
    <property type="match status" value="1"/>
</dbReference>
<sequence length="795" mass="86924">MIQTATPPWTAQTLLDTPLNELLSAAAKMRDQGHAGLMTYSRKVFIPLTQLCRDVCHYCTFAKSPSAGIPAYLSPDEVLKIARAGEAAGCAEALFTLGDKPELRHRAAREALDAMGYATTIDYLIAMCDRVRKETKLLPHVNPGVMTREDIERLRAVSVSQGVMLESTSERLCERGGVHFGSPDKDPAVRLATLKAAGEAQVPFTTGILIGIGETRQERLDSLFAIRELHRQFGHVQEVIVQNFRAKAATKCAGMAEPDLEDLMWTIACARLILGPEMNLQAPPNLSPDEYPRLIEAGINDWGGVSPVTIDHVNPEAPWPALTALRIGTARGGKTLVERTAVYPSYVRDMGRWVDKSIQPTLRHATDADGLARTDTWSPGLADAVTPPLIGLPGTKTTAVREAIKRAEDGAITEADVLTLLRARGPDVGIICAAADELRRRTVGDTVAYVVTRNINYTNVCHHRCTFCAFSKGKGHDDLRGPAYDLSLDEVARRTREAWARGGTEVCMQGGIHPGYTGENYLAFVRAAKEAVPGIHVHAFSPLEVTHGAATLGMSIERFLERLRDAGLGSLPGTAAEILSDDVRAQICPDKLKTAEWLAVIEAAHRVGLKTTSTIMFGHVEYSHHVARHLMLLRELQARTAGITELVPLPFVHMEAPMYRKGLARSGPTYRESILIHAVARLALHPLIPNIQVSWVKLGEEGMRMALQSGANDMGGTLMNESISRAAGTEHGQEYKPRQMEALIASVGRQSRQRNTLYGTPDQNQVRASYDAPELDAMQQTPARKRPNQIILEQV</sequence>
<dbReference type="AlphaFoldDB" id="A0A7X9X7F2"/>
<evidence type="ECO:0000256" key="16">
    <source>
        <dbReference type="ARBA" id="ARBA00048468"/>
    </source>
</evidence>
<evidence type="ECO:0000256" key="13">
    <source>
        <dbReference type="ARBA" id="ARBA00023004"/>
    </source>
</evidence>
<dbReference type="SFLD" id="SFLDF00343">
    <property type="entry name" value="aminofutalosine_synthase_(mqnE"/>
    <property type="match status" value="1"/>
</dbReference>
<keyword evidence="10 19" id="KW-0808">Transferase</keyword>
<evidence type="ECO:0000256" key="15">
    <source>
        <dbReference type="ARBA" id="ARBA00023239"/>
    </source>
</evidence>
<dbReference type="InterPro" id="IPR034405">
    <property type="entry name" value="F420"/>
</dbReference>
<dbReference type="NCBIfam" id="TIGR00423">
    <property type="entry name" value="CofH family radical SAM protein"/>
    <property type="match status" value="1"/>
</dbReference>
<dbReference type="NCBIfam" id="NF005609">
    <property type="entry name" value="PRK07360.1"/>
    <property type="match status" value="1"/>
</dbReference>
<feature type="domain" description="Radical SAM core" evidence="18">
    <location>
        <begin position="447"/>
        <end position="686"/>
    </location>
</feature>
<dbReference type="InterPro" id="IPR019940">
    <property type="entry name" value="CofH_family"/>
</dbReference>
<dbReference type="SMART" id="SM00729">
    <property type="entry name" value="Elp3"/>
    <property type="match status" value="2"/>
</dbReference>
<dbReference type="EC" id="4.3.1.32" evidence="6"/>
<dbReference type="InterPro" id="IPR006638">
    <property type="entry name" value="Elp3/MiaA/NifB-like_rSAM"/>
</dbReference>
<comment type="similarity">
    <text evidence="4">In the C-terminal section; belongs to the radical SAM superfamily. CofH family.</text>
</comment>
<comment type="cofactor">
    <cofactor evidence="1">
        <name>[4Fe-4S] cluster</name>
        <dbReference type="ChEBI" id="CHEBI:49883"/>
    </cofactor>
</comment>
<dbReference type="HAMAP" id="MF_01612">
    <property type="entry name" value="FO_synth_sub2"/>
    <property type="match status" value="1"/>
</dbReference>
<dbReference type="SFLD" id="SFLDG01389">
    <property type="entry name" value="menaquinone_synthsis_involved"/>
    <property type="match status" value="1"/>
</dbReference>
<dbReference type="EMBL" id="JABBFZ010000011">
    <property type="protein sequence ID" value="NML32882.1"/>
    <property type="molecule type" value="Genomic_DNA"/>
</dbReference>
<evidence type="ECO:0000256" key="12">
    <source>
        <dbReference type="ARBA" id="ARBA00022723"/>
    </source>
</evidence>
<dbReference type="CDD" id="cd01335">
    <property type="entry name" value="Radical_SAM"/>
    <property type="match status" value="2"/>
</dbReference>
<evidence type="ECO:0000256" key="6">
    <source>
        <dbReference type="ARBA" id="ARBA00012126"/>
    </source>
</evidence>
<dbReference type="Pfam" id="PF04055">
    <property type="entry name" value="Radical_SAM"/>
    <property type="match status" value="2"/>
</dbReference>
<keyword evidence="20" id="KW-1185">Reference proteome</keyword>
<dbReference type="PROSITE" id="PS51918">
    <property type="entry name" value="RADICAL_SAM"/>
    <property type="match status" value="2"/>
</dbReference>
<dbReference type="SFLD" id="SFLDG01064">
    <property type="entry name" value="F420__menaquinone_cofactor_bio"/>
    <property type="match status" value="3"/>
</dbReference>
<dbReference type="PANTHER" id="PTHR43076">
    <property type="entry name" value="FO SYNTHASE (COFH)"/>
    <property type="match status" value="1"/>
</dbReference>
<keyword evidence="11" id="KW-0949">S-adenosyl-L-methionine</keyword>
<comment type="catalytic activity">
    <reaction evidence="17">
        <text>5-amino-5-(4-hydroxybenzyl)-6-(D-ribitylimino)-5,6-dihydrouracil + S-adenosyl-L-methionine = 7,8-didemethyl-8-hydroxy-5-deazariboflavin + 5'-deoxyadenosine + L-methionine + NH4(+) + H(+)</text>
        <dbReference type="Rhea" id="RHEA:55204"/>
        <dbReference type="ChEBI" id="CHEBI:15378"/>
        <dbReference type="ChEBI" id="CHEBI:17319"/>
        <dbReference type="ChEBI" id="CHEBI:28938"/>
        <dbReference type="ChEBI" id="CHEBI:57844"/>
        <dbReference type="ChEBI" id="CHEBI:59789"/>
        <dbReference type="ChEBI" id="CHEBI:59904"/>
        <dbReference type="ChEBI" id="CHEBI:85936"/>
        <dbReference type="EC" id="4.3.1.32"/>
    </reaction>
</comment>
<dbReference type="RefSeq" id="WP_169499128.1">
    <property type="nucleotide sequence ID" value="NZ_JABBFZ010000011.1"/>
</dbReference>
<dbReference type="NCBIfam" id="TIGR03551">
    <property type="entry name" value="F420_cofH"/>
    <property type="match status" value="1"/>
</dbReference>
<dbReference type="InterPro" id="IPR013785">
    <property type="entry name" value="Aldolase_TIM"/>
</dbReference>
<keyword evidence="9" id="KW-0004">4Fe-4S</keyword>
<gene>
    <name evidence="19" type="primary">cofH</name>
    <name evidence="19" type="ORF">HHL14_18835</name>
</gene>
<dbReference type="Pfam" id="PF19288">
    <property type="entry name" value="CofH_C"/>
    <property type="match status" value="1"/>
</dbReference>
<evidence type="ECO:0000256" key="17">
    <source>
        <dbReference type="ARBA" id="ARBA00048974"/>
    </source>
</evidence>
<dbReference type="UniPathway" id="UPA00072"/>
<keyword evidence="15" id="KW-0456">Lyase</keyword>
<dbReference type="Proteomes" id="UP000583127">
    <property type="component" value="Unassembled WGS sequence"/>
</dbReference>
<accession>A0A7X9X7F2</accession>
<dbReference type="GO" id="GO:0044689">
    <property type="term" value="F:7,8-didemethyl-8-hydroxy-5-deazariboflavin synthase activity"/>
    <property type="evidence" value="ECO:0007669"/>
    <property type="project" value="UniProtKB-EC"/>
</dbReference>
<evidence type="ECO:0000259" key="18">
    <source>
        <dbReference type="PROSITE" id="PS51918"/>
    </source>
</evidence>
<name>A0A7X9X7F2_9BURK</name>
<evidence type="ECO:0000256" key="5">
    <source>
        <dbReference type="ARBA" id="ARBA00010826"/>
    </source>
</evidence>
<dbReference type="SFLD" id="SFLDS00029">
    <property type="entry name" value="Radical_SAM"/>
    <property type="match status" value="3"/>
</dbReference>
<dbReference type="EC" id="2.5.1.147" evidence="7"/>
<dbReference type="GO" id="GO:0141093">
    <property type="term" value="F:5-amino-6-(D-ribitylamino)uracil--L-tyrosine 4-hydroxyphenyl transferase activity"/>
    <property type="evidence" value="ECO:0007669"/>
    <property type="project" value="UniProtKB-EC"/>
</dbReference>
<dbReference type="HAMAP" id="MF_01611">
    <property type="entry name" value="FO_synth_sub1"/>
    <property type="match status" value="1"/>
</dbReference>